<evidence type="ECO:0000313" key="1">
    <source>
        <dbReference type="EMBL" id="MBB5130577.1"/>
    </source>
</evidence>
<organism evidence="1 2">
    <name type="scientific">Thermocatellispora tengchongensis</name>
    <dbReference type="NCBI Taxonomy" id="1073253"/>
    <lineage>
        <taxon>Bacteria</taxon>
        <taxon>Bacillati</taxon>
        <taxon>Actinomycetota</taxon>
        <taxon>Actinomycetes</taxon>
        <taxon>Streptosporangiales</taxon>
        <taxon>Streptosporangiaceae</taxon>
        <taxon>Thermocatellispora</taxon>
    </lineage>
</organism>
<proteinExistence type="predicted"/>
<evidence type="ECO:0000313" key="2">
    <source>
        <dbReference type="Proteomes" id="UP000578449"/>
    </source>
</evidence>
<sequence length="94" mass="10156">MNPLMAARLTEVAMEGQDAARLVRLRDQLIAVGVVANLRDNNSALMIPREDSTPLWVVMSYGGAFYSWQSGKVRHPADDPVGAAAALAEFLGRS</sequence>
<keyword evidence="2" id="KW-1185">Reference proteome</keyword>
<dbReference type="RefSeq" id="WP_185047445.1">
    <property type="nucleotide sequence ID" value="NZ_BAABIX010000006.1"/>
</dbReference>
<dbReference type="Proteomes" id="UP000578449">
    <property type="component" value="Unassembled WGS sequence"/>
</dbReference>
<dbReference type="EMBL" id="JACHGN010000001">
    <property type="protein sequence ID" value="MBB5130577.1"/>
    <property type="molecule type" value="Genomic_DNA"/>
</dbReference>
<dbReference type="AlphaFoldDB" id="A0A840NZZ2"/>
<protein>
    <submittedName>
        <fullName evidence="1">Uncharacterized protein</fullName>
    </submittedName>
</protein>
<accession>A0A840NZZ2</accession>
<name>A0A840NZZ2_9ACTN</name>
<reference evidence="1 2" key="1">
    <citation type="submission" date="2020-08" db="EMBL/GenBank/DDBJ databases">
        <title>Genomic Encyclopedia of Type Strains, Phase IV (KMG-IV): sequencing the most valuable type-strain genomes for metagenomic binning, comparative biology and taxonomic classification.</title>
        <authorList>
            <person name="Goeker M."/>
        </authorList>
    </citation>
    <scope>NUCLEOTIDE SEQUENCE [LARGE SCALE GENOMIC DNA]</scope>
    <source>
        <strain evidence="1 2">DSM 45615</strain>
    </source>
</reference>
<comment type="caution">
    <text evidence="1">The sequence shown here is derived from an EMBL/GenBank/DDBJ whole genome shotgun (WGS) entry which is preliminary data.</text>
</comment>
<gene>
    <name evidence="1" type="ORF">HNP84_000265</name>
</gene>